<accession>A0A8J3M0B0</accession>
<name>A0A8J3M0B0_9ACTN</name>
<dbReference type="Proteomes" id="UP000630097">
    <property type="component" value="Unassembled WGS sequence"/>
</dbReference>
<dbReference type="EMBL" id="BONV01000012">
    <property type="protein sequence ID" value="GIG80015.1"/>
    <property type="molecule type" value="Genomic_DNA"/>
</dbReference>
<dbReference type="InterPro" id="IPR052957">
    <property type="entry name" value="Auxin_embryo_med"/>
</dbReference>
<dbReference type="PANTHER" id="PTHR32387">
    <property type="entry name" value="WU:FJ29H11"/>
    <property type="match status" value="1"/>
</dbReference>
<dbReference type="InterPro" id="IPR036890">
    <property type="entry name" value="HATPase_C_sf"/>
</dbReference>
<gene>
    <name evidence="3" type="ORF">Pka01_31420</name>
</gene>
<comment type="caution">
    <text evidence="3">The sequence shown here is derived from an EMBL/GenBank/DDBJ whole genome shotgun (WGS) entry which is preliminary data.</text>
</comment>
<dbReference type="Pfam" id="PF25794">
    <property type="entry name" value="SACS"/>
    <property type="match status" value="1"/>
</dbReference>
<evidence type="ECO:0000313" key="4">
    <source>
        <dbReference type="Proteomes" id="UP000630097"/>
    </source>
</evidence>
<dbReference type="AlphaFoldDB" id="A0A8J3M0B0"/>
<dbReference type="RefSeq" id="WP_203883457.1">
    <property type="nucleotide sequence ID" value="NZ_BAABHH010000005.1"/>
</dbReference>
<feature type="region of interest" description="Disordered" evidence="1">
    <location>
        <begin position="855"/>
        <end position="874"/>
    </location>
</feature>
<dbReference type="NCBIfam" id="NF047352">
    <property type="entry name" value="P_loop_sacsin"/>
    <property type="match status" value="1"/>
</dbReference>
<reference evidence="3 4" key="1">
    <citation type="submission" date="2021-01" db="EMBL/GenBank/DDBJ databases">
        <title>Whole genome shotgun sequence of Planotetraspora kaengkrachanensis NBRC 104272.</title>
        <authorList>
            <person name="Komaki H."/>
            <person name="Tamura T."/>
        </authorList>
    </citation>
    <scope>NUCLEOTIDE SEQUENCE [LARGE SCALE GENOMIC DNA]</scope>
    <source>
        <strain evidence="3 4">NBRC 104272</strain>
    </source>
</reference>
<keyword evidence="4" id="KW-1185">Reference proteome</keyword>
<evidence type="ECO:0000313" key="3">
    <source>
        <dbReference type="EMBL" id="GIG80015.1"/>
    </source>
</evidence>
<dbReference type="PANTHER" id="PTHR32387:SF0">
    <property type="entry name" value="PROTEIN NO VEIN"/>
    <property type="match status" value="1"/>
</dbReference>
<dbReference type="Gene3D" id="3.30.565.10">
    <property type="entry name" value="Histidine kinase-like ATPase, C-terminal domain"/>
    <property type="match status" value="1"/>
</dbReference>
<feature type="compositionally biased region" description="Basic and acidic residues" evidence="1">
    <location>
        <begin position="861"/>
        <end position="874"/>
    </location>
</feature>
<dbReference type="SUPFAM" id="SSF55874">
    <property type="entry name" value="ATPase domain of HSP90 chaperone/DNA topoisomerase II/histidine kinase"/>
    <property type="match status" value="1"/>
</dbReference>
<proteinExistence type="predicted"/>
<dbReference type="InterPro" id="IPR058210">
    <property type="entry name" value="SACS/Nov_dom"/>
</dbReference>
<evidence type="ECO:0000256" key="1">
    <source>
        <dbReference type="SAM" id="MobiDB-lite"/>
    </source>
</evidence>
<sequence>MTSNYERIRRDNIREYGEGTRHLDFLQRLYADRTHFIFELLQNAEDAHATQVTFVLDRHQLVVQHDGRPFDEADVRGICGVSASTKDDELTAIGKFGIGFKSVYAYTTLPEVHSGEENFRIRHYVRPEPAAWHGDPLDGQTLFLFPFDRDDLTSELAYAEIADGLLELDPITLLFLQHVRDVIFESESGTVHLTRICSDTDPTNVELVRRTGGEVMLHQHWWKFGRSLDHIGYLNKRVEIAFKRASLEPDAPVERLPRSPLVAYFPTDKETRLGFLLQAPLRTTPARDNVPENDPDNVALVDQATRLLLDTLELLRDSGRLGLDVFEALPIDAEAFRWSPLLRPLFEGVRLALRTRALLPTAGGVGHVAASEIRLARGGGIRELLSPTQLGELAGVTGPLHWQPAQLTRERTRLLWDYLRQEVGVEEITPEWVVGHLKADFLHEADEAWLIRLYAFLEQSPALWRAARYDSRGPARTVPLIRLEDGSQVIPFDANGKANAYLPGPVPSDYPTVRRTIATHRQARSFLTGLGLQEPDIVDEVIDRILPRYQANSSVAKADQHRRDLVVISRAMRDASGQRRASLVDRLRSTAFLFARTADHSTAGIRTPAECYWPDDELEYYFYPSQDAWFLAPEYEEYRRVLTELGVADRVRVEARAANFSGHVVLRAWHGDHSRGLNSFDPELHIPGLDAALANPDRRRSAYVWNLLLAPRTDQLRGTVEFASRQDYTNSRRREQDTEPYRLASSRAWLPRLDGGYAIPRELAPDDLPLDFVRHNGLADTLGMITPLLQQASTQLGIRVDILRYLAENPDALAAVSREAEKALRSATAPPSQSVEITISPFDFTSKLQDAFARPAGSNHLSDDGGGDRFHDNGHVSAPAMRRERTAATIEQARTAEPSPQDRFRFLPRKVWDGRNPIIRQFLVEQYAGHCQICDATFLKRDGEPYFEVVYLVSHTSAAWIDRPGNVLSLCPTCTAKFQHGEVQASDILGQIQSWRTRTEAGETAALRLTLCSEPHTINYTEKHLLDLQTMVTQTAQSDLT</sequence>
<feature type="domain" description="Sacsin/Nov" evidence="2">
    <location>
        <begin position="29"/>
        <end position="116"/>
    </location>
</feature>
<organism evidence="3 4">
    <name type="scientific">Planotetraspora kaengkrachanensis</name>
    <dbReference type="NCBI Taxonomy" id="575193"/>
    <lineage>
        <taxon>Bacteria</taxon>
        <taxon>Bacillati</taxon>
        <taxon>Actinomycetota</taxon>
        <taxon>Actinomycetes</taxon>
        <taxon>Streptosporangiales</taxon>
        <taxon>Streptosporangiaceae</taxon>
        <taxon>Planotetraspora</taxon>
    </lineage>
</organism>
<evidence type="ECO:0000259" key="2">
    <source>
        <dbReference type="Pfam" id="PF25794"/>
    </source>
</evidence>
<protein>
    <recommendedName>
        <fullName evidence="2">Sacsin/Nov domain-containing protein</fullName>
    </recommendedName>
</protein>